<comment type="subcellular location">
    <subcellularLocation>
        <location evidence="1">Membrane</location>
    </subcellularLocation>
</comment>
<name>A0ABP9PJJ1_9ACTN</name>
<protein>
    <recommendedName>
        <fullName evidence="5">Mce-associated membrane protein</fullName>
    </recommendedName>
</protein>
<proteinExistence type="predicted"/>
<evidence type="ECO:0000256" key="1">
    <source>
        <dbReference type="ARBA" id="ARBA00004370"/>
    </source>
</evidence>
<accession>A0ABP9PJJ1</accession>
<dbReference type="RefSeq" id="WP_345457892.1">
    <property type="nucleotide sequence ID" value="NZ_BAABKG010000002.1"/>
</dbReference>
<keyword evidence="2" id="KW-0472">Membrane</keyword>
<dbReference type="PANTHER" id="PTHR37042">
    <property type="entry name" value="OUTER MEMBRANE PROTEIN RV1973"/>
    <property type="match status" value="1"/>
</dbReference>
<dbReference type="PANTHER" id="PTHR37042:SF4">
    <property type="entry name" value="OUTER MEMBRANE PROTEIN RV1973"/>
    <property type="match status" value="1"/>
</dbReference>
<dbReference type="Proteomes" id="UP001500221">
    <property type="component" value="Unassembled WGS sequence"/>
</dbReference>
<sequence length="181" mass="19362">MTRARLLVVLLTLVVLVSGLSVVLALTRPDLEAAGAEPVVVGGRYTPAEIDGPGGAALAAAVEAVPLTLTVDHRDLRGSLAAATRGMTPAFARAYTRIFDRTSRPFARERRAVTDAVVRGAGVVRSRGADDVVCLLYVDQRQVAGTPLKRGDQPRVLLRGRVLVRMVRRDGQWLVDGTQSL</sequence>
<organism evidence="3 4">
    <name type="scientific">Nocardioides marinquilinus</name>
    <dbReference type="NCBI Taxonomy" id="1210400"/>
    <lineage>
        <taxon>Bacteria</taxon>
        <taxon>Bacillati</taxon>
        <taxon>Actinomycetota</taxon>
        <taxon>Actinomycetes</taxon>
        <taxon>Propionibacteriales</taxon>
        <taxon>Nocardioidaceae</taxon>
        <taxon>Nocardioides</taxon>
    </lineage>
</organism>
<comment type="caution">
    <text evidence="3">The sequence shown here is derived from an EMBL/GenBank/DDBJ whole genome shotgun (WGS) entry which is preliminary data.</text>
</comment>
<dbReference type="EMBL" id="BAABKG010000002">
    <property type="protein sequence ID" value="GAA5147725.1"/>
    <property type="molecule type" value="Genomic_DNA"/>
</dbReference>
<evidence type="ECO:0000313" key="3">
    <source>
        <dbReference type="EMBL" id="GAA5147725.1"/>
    </source>
</evidence>
<gene>
    <name evidence="3" type="ORF">GCM10023340_20570</name>
</gene>
<evidence type="ECO:0008006" key="5">
    <source>
        <dbReference type="Google" id="ProtNLM"/>
    </source>
</evidence>
<evidence type="ECO:0000313" key="4">
    <source>
        <dbReference type="Proteomes" id="UP001500221"/>
    </source>
</evidence>
<evidence type="ECO:0000256" key="2">
    <source>
        <dbReference type="ARBA" id="ARBA00023136"/>
    </source>
</evidence>
<reference evidence="4" key="1">
    <citation type="journal article" date="2019" name="Int. J. Syst. Evol. Microbiol.">
        <title>The Global Catalogue of Microorganisms (GCM) 10K type strain sequencing project: providing services to taxonomists for standard genome sequencing and annotation.</title>
        <authorList>
            <consortium name="The Broad Institute Genomics Platform"/>
            <consortium name="The Broad Institute Genome Sequencing Center for Infectious Disease"/>
            <person name="Wu L."/>
            <person name="Ma J."/>
        </authorList>
    </citation>
    <scope>NUCLEOTIDE SEQUENCE [LARGE SCALE GENOMIC DNA]</scope>
    <source>
        <strain evidence="4">JCM 18459</strain>
    </source>
</reference>
<keyword evidence="4" id="KW-1185">Reference proteome</keyword>